<keyword evidence="3" id="KW-0675">Receptor</keyword>
<keyword evidence="4" id="KW-1185">Reference proteome</keyword>
<evidence type="ECO:0000256" key="1">
    <source>
        <dbReference type="ARBA" id="ARBA00006987"/>
    </source>
</evidence>
<accession>A0ABR4R7W2</accession>
<dbReference type="PROSITE" id="PS51257">
    <property type="entry name" value="PROKAR_LIPOPROTEIN"/>
    <property type="match status" value="1"/>
</dbReference>
<name>A0ABR4R7W2_BORBO</name>
<dbReference type="SUPFAM" id="SSF53850">
    <property type="entry name" value="Periplasmic binding protein-like II"/>
    <property type="match status" value="1"/>
</dbReference>
<feature type="chain" id="PRO_5046780104" evidence="2">
    <location>
        <begin position="26"/>
        <end position="329"/>
    </location>
</feature>
<reference evidence="3 4" key="1">
    <citation type="submission" date="2014-03" db="EMBL/GenBank/DDBJ databases">
        <title>Genome sequence of Bordetella bronchiseptica.</title>
        <authorList>
            <person name="Harvill E."/>
            <person name="Goodfield L.L."/>
            <person name="Ivanov Y.V."/>
            <person name="Meyer J.A."/>
            <person name="Muse S.J."/>
            <person name="Jacobs N."/>
            <person name="Bendor L."/>
            <person name="Smallridge W.E."/>
            <person name="Brinkac L.M."/>
            <person name="Sanka R."/>
            <person name="Kim M."/>
            <person name="Losada L."/>
        </authorList>
    </citation>
    <scope>NUCLEOTIDE SEQUENCE [LARGE SCALE GENOMIC DNA]</scope>
    <source>
        <strain evidence="3 4">00-P-2796</strain>
    </source>
</reference>
<protein>
    <submittedName>
        <fullName evidence="3">Tripartite tricarboxylate transporter family receptor</fullName>
    </submittedName>
</protein>
<dbReference type="CDD" id="cd07012">
    <property type="entry name" value="PBP2_Bug_TTT"/>
    <property type="match status" value="1"/>
</dbReference>
<evidence type="ECO:0000256" key="2">
    <source>
        <dbReference type="SAM" id="SignalP"/>
    </source>
</evidence>
<dbReference type="Gene3D" id="3.40.190.10">
    <property type="entry name" value="Periplasmic binding protein-like II"/>
    <property type="match status" value="1"/>
</dbReference>
<dbReference type="InterPro" id="IPR042100">
    <property type="entry name" value="Bug_dom1"/>
</dbReference>
<proteinExistence type="inferred from homology"/>
<dbReference type="InterPro" id="IPR005064">
    <property type="entry name" value="BUG"/>
</dbReference>
<dbReference type="EMBL" id="JGWH01000175">
    <property type="protein sequence ID" value="KCV30615.1"/>
    <property type="molecule type" value="Genomic_DNA"/>
</dbReference>
<evidence type="ECO:0000313" key="3">
    <source>
        <dbReference type="EMBL" id="KCV30615.1"/>
    </source>
</evidence>
<dbReference type="PANTHER" id="PTHR42928">
    <property type="entry name" value="TRICARBOXYLATE-BINDING PROTEIN"/>
    <property type="match status" value="1"/>
</dbReference>
<comment type="caution">
    <text evidence="3">The sequence shown here is derived from an EMBL/GenBank/DDBJ whole genome shotgun (WGS) entry which is preliminary data.</text>
</comment>
<feature type="signal peptide" evidence="2">
    <location>
        <begin position="1"/>
        <end position="25"/>
    </location>
</feature>
<evidence type="ECO:0000313" key="4">
    <source>
        <dbReference type="Proteomes" id="UP000025756"/>
    </source>
</evidence>
<organism evidence="3 4">
    <name type="scientific">Bordetella bronchiseptica 00-P-2796</name>
    <dbReference type="NCBI Taxonomy" id="1331199"/>
    <lineage>
        <taxon>Bacteria</taxon>
        <taxon>Pseudomonadati</taxon>
        <taxon>Pseudomonadota</taxon>
        <taxon>Betaproteobacteria</taxon>
        <taxon>Burkholderiales</taxon>
        <taxon>Alcaligenaceae</taxon>
        <taxon>Bordetella</taxon>
    </lineage>
</organism>
<sequence length="329" mass="34648">MNMTKKMHRKVVALIAASLACLAGAASQAQTKPYPSEPFTLIVPFGAGGGTDLLARHIGKAITEKTGLAAIVENKAGANGIIGAQHAKKATANGYNILLTTSTTHGANPSLYKSLPYDPVADFDPIGLVGVGGVVMVVKADSRINNVQDFIAAAKASPRPMTFGSGNSSSQAGGELLKSYVGVDLMNVPYKSVPAALTDLVGGQVDVVFADSIAAQPMITGGQVKPIGVSTRTRIPGLENVPTIAEQGVQGYEFLGWIAAYTPKGVPEDRRKYLNAMFNDIVKEQAVADFLARNGWIVQPGSMAEMDNFQKSEIAKWRKIVETTGMTVQ</sequence>
<keyword evidence="2" id="KW-0732">Signal</keyword>
<dbReference type="Gene3D" id="3.40.190.150">
    <property type="entry name" value="Bordetella uptake gene, domain 1"/>
    <property type="match status" value="1"/>
</dbReference>
<gene>
    <name evidence="3" type="ORF">L490_0381</name>
</gene>
<dbReference type="Proteomes" id="UP000025756">
    <property type="component" value="Unassembled WGS sequence"/>
</dbReference>
<dbReference type="PIRSF" id="PIRSF017082">
    <property type="entry name" value="YflP"/>
    <property type="match status" value="1"/>
</dbReference>
<comment type="similarity">
    <text evidence="1">Belongs to the UPF0065 (bug) family.</text>
</comment>
<dbReference type="PANTHER" id="PTHR42928:SF5">
    <property type="entry name" value="BLR1237 PROTEIN"/>
    <property type="match status" value="1"/>
</dbReference>
<dbReference type="Pfam" id="PF03401">
    <property type="entry name" value="TctC"/>
    <property type="match status" value="1"/>
</dbReference>